<protein>
    <submittedName>
        <fullName evidence="8">Cytochrome P450</fullName>
    </submittedName>
</protein>
<name>A0A4U3LTA8_9ACTN</name>
<dbReference type="SUPFAM" id="SSF48264">
    <property type="entry name" value="Cytochrome P450"/>
    <property type="match status" value="1"/>
</dbReference>
<dbReference type="Pfam" id="PF00067">
    <property type="entry name" value="p450"/>
    <property type="match status" value="1"/>
</dbReference>
<dbReference type="CDD" id="cd11030">
    <property type="entry name" value="CYP105-like"/>
    <property type="match status" value="1"/>
</dbReference>
<dbReference type="PANTHER" id="PTHR46696:SF1">
    <property type="entry name" value="CYTOCHROME P450 YJIB-RELATED"/>
    <property type="match status" value="1"/>
</dbReference>
<evidence type="ECO:0000256" key="5">
    <source>
        <dbReference type="ARBA" id="ARBA00023004"/>
    </source>
</evidence>
<dbReference type="GO" id="GO:0016705">
    <property type="term" value="F:oxidoreductase activity, acting on paired donors, with incorporation or reduction of molecular oxygen"/>
    <property type="evidence" value="ECO:0007669"/>
    <property type="project" value="InterPro"/>
</dbReference>
<keyword evidence="9" id="KW-1185">Reference proteome</keyword>
<dbReference type="PRINTS" id="PR00359">
    <property type="entry name" value="BP450"/>
</dbReference>
<dbReference type="GO" id="GO:0005506">
    <property type="term" value="F:iron ion binding"/>
    <property type="evidence" value="ECO:0007669"/>
    <property type="project" value="InterPro"/>
</dbReference>
<proteinExistence type="inferred from homology"/>
<keyword evidence="6 7" id="KW-0503">Monooxygenase</keyword>
<dbReference type="Proteomes" id="UP000308705">
    <property type="component" value="Unassembled WGS sequence"/>
</dbReference>
<dbReference type="InterPro" id="IPR036396">
    <property type="entry name" value="Cyt_P450_sf"/>
</dbReference>
<dbReference type="PRINTS" id="PR00385">
    <property type="entry name" value="P450"/>
</dbReference>
<dbReference type="GO" id="GO:0020037">
    <property type="term" value="F:heme binding"/>
    <property type="evidence" value="ECO:0007669"/>
    <property type="project" value="InterPro"/>
</dbReference>
<reference evidence="8 9" key="1">
    <citation type="submission" date="2019-04" db="EMBL/GenBank/DDBJ databases">
        <title>Herbidospora sp. NEAU-GS14.nov., a novel actinomycete isolated from soil.</title>
        <authorList>
            <person name="Han L."/>
        </authorList>
    </citation>
    <scope>NUCLEOTIDE SEQUENCE [LARGE SCALE GENOMIC DNA]</scope>
    <source>
        <strain evidence="8 9">NEAU-GS14</strain>
    </source>
</reference>
<evidence type="ECO:0000256" key="6">
    <source>
        <dbReference type="ARBA" id="ARBA00023033"/>
    </source>
</evidence>
<keyword evidence="4 7" id="KW-0560">Oxidoreductase</keyword>
<keyword evidence="5 7" id="KW-0408">Iron</keyword>
<dbReference type="OrthoDB" id="4133219at2"/>
<dbReference type="FunFam" id="1.10.630.10:FF:000018">
    <property type="entry name" value="Cytochrome P450 monooxygenase"/>
    <property type="match status" value="1"/>
</dbReference>
<gene>
    <name evidence="8" type="ORF">FDA94_36180</name>
</gene>
<evidence type="ECO:0000256" key="7">
    <source>
        <dbReference type="RuleBase" id="RU000461"/>
    </source>
</evidence>
<organism evidence="8 9">
    <name type="scientific">Herbidospora galbida</name>
    <dbReference type="NCBI Taxonomy" id="2575442"/>
    <lineage>
        <taxon>Bacteria</taxon>
        <taxon>Bacillati</taxon>
        <taxon>Actinomycetota</taxon>
        <taxon>Actinomycetes</taxon>
        <taxon>Streptosporangiales</taxon>
        <taxon>Streptosporangiaceae</taxon>
        <taxon>Herbidospora</taxon>
    </lineage>
</organism>
<evidence type="ECO:0000256" key="2">
    <source>
        <dbReference type="ARBA" id="ARBA00022617"/>
    </source>
</evidence>
<evidence type="ECO:0000256" key="3">
    <source>
        <dbReference type="ARBA" id="ARBA00022723"/>
    </source>
</evidence>
<dbReference type="PROSITE" id="PS00086">
    <property type="entry name" value="CYTOCHROME_P450"/>
    <property type="match status" value="1"/>
</dbReference>
<evidence type="ECO:0000256" key="4">
    <source>
        <dbReference type="ARBA" id="ARBA00023002"/>
    </source>
</evidence>
<accession>A0A4U3LTA8</accession>
<dbReference type="GO" id="GO:0004497">
    <property type="term" value="F:monooxygenase activity"/>
    <property type="evidence" value="ECO:0007669"/>
    <property type="project" value="UniProtKB-KW"/>
</dbReference>
<comment type="caution">
    <text evidence="8">The sequence shown here is derived from an EMBL/GenBank/DDBJ whole genome shotgun (WGS) entry which is preliminary data.</text>
</comment>
<dbReference type="InterPro" id="IPR017972">
    <property type="entry name" value="Cyt_P450_CS"/>
</dbReference>
<dbReference type="InterPro" id="IPR002397">
    <property type="entry name" value="Cyt_P450_B"/>
</dbReference>
<dbReference type="InterPro" id="IPR001128">
    <property type="entry name" value="Cyt_P450"/>
</dbReference>
<comment type="similarity">
    <text evidence="1 7">Belongs to the cytochrome P450 family.</text>
</comment>
<dbReference type="EMBL" id="SZQA01000060">
    <property type="protein sequence ID" value="TKK79012.1"/>
    <property type="molecule type" value="Genomic_DNA"/>
</dbReference>
<evidence type="ECO:0000313" key="9">
    <source>
        <dbReference type="Proteomes" id="UP000308705"/>
    </source>
</evidence>
<dbReference type="PANTHER" id="PTHR46696">
    <property type="entry name" value="P450, PUTATIVE (EUROFUNG)-RELATED"/>
    <property type="match status" value="1"/>
</dbReference>
<keyword evidence="2 7" id="KW-0349">Heme</keyword>
<evidence type="ECO:0000256" key="1">
    <source>
        <dbReference type="ARBA" id="ARBA00010617"/>
    </source>
</evidence>
<sequence length="398" mass="43434">MLRRMSEILDFPMNRGCPYHPPAGYERLRATGVAAPVRLYDGRVAWVITGHPETRALLLDPRLSSDRSRADFPVLVPRMAASKLVALVGMDPPEHDVQRRMLAPSFTVNGLKTLRPVILRIVTERIDALLDKGPGADLVPDFALAVPSTVICELLGVPYADHDFFEAQTRKMLMATSSAQDAADAAVALTAYFDELIDLKLAEPGEGVVDTLIRERLATGQLTRAEVSSISMFLLVAGHETTANMMALSILTLLEHPDQLAVLRDNPDRAKDHVEELLRFLSVADELQRVAAADIEVGGVTIRAGDGVYLPNAAANRDERVYTDPDTLDLTRDARGHLAFGHGVHQCIGQNLARAELEIGLRELVTRLPGLRLTEPVEALGVKPGGSVQGIHRLPVTW</sequence>
<dbReference type="AlphaFoldDB" id="A0A4U3LTA8"/>
<dbReference type="Gene3D" id="1.10.630.10">
    <property type="entry name" value="Cytochrome P450"/>
    <property type="match status" value="1"/>
</dbReference>
<keyword evidence="3 7" id="KW-0479">Metal-binding</keyword>
<evidence type="ECO:0000313" key="8">
    <source>
        <dbReference type="EMBL" id="TKK79012.1"/>
    </source>
</evidence>